<dbReference type="AlphaFoldDB" id="V9EEU3"/>
<evidence type="ECO:0000313" key="1">
    <source>
        <dbReference type="EMBL" id="ETI37476.1"/>
    </source>
</evidence>
<dbReference type="Proteomes" id="UP000018721">
    <property type="component" value="Unassembled WGS sequence"/>
</dbReference>
<keyword evidence="2" id="KW-1185">Reference proteome</keyword>
<organism evidence="1 2">
    <name type="scientific">Phytophthora nicotianae P1569</name>
    <dbReference type="NCBI Taxonomy" id="1317065"/>
    <lineage>
        <taxon>Eukaryota</taxon>
        <taxon>Sar</taxon>
        <taxon>Stramenopiles</taxon>
        <taxon>Oomycota</taxon>
        <taxon>Peronosporomycetes</taxon>
        <taxon>Peronosporales</taxon>
        <taxon>Peronosporaceae</taxon>
        <taxon>Phytophthora</taxon>
    </lineage>
</organism>
<protein>
    <submittedName>
        <fullName evidence="1">Uncharacterized protein</fullName>
    </submittedName>
</protein>
<gene>
    <name evidence="1" type="ORF">F443_16544</name>
</gene>
<dbReference type="EMBL" id="ANIZ01002884">
    <property type="protein sequence ID" value="ETI37476.1"/>
    <property type="molecule type" value="Genomic_DNA"/>
</dbReference>
<proteinExistence type="predicted"/>
<accession>V9EEU3</accession>
<name>V9EEU3_PHYNI</name>
<dbReference type="HOGENOM" id="CLU_3245140_0_0_1"/>
<feature type="non-terminal residue" evidence="1">
    <location>
        <position position="1"/>
    </location>
</feature>
<comment type="caution">
    <text evidence="1">The sequence shown here is derived from an EMBL/GenBank/DDBJ whole genome shotgun (WGS) entry which is preliminary data.</text>
</comment>
<reference evidence="1 2" key="1">
    <citation type="submission" date="2013-11" db="EMBL/GenBank/DDBJ databases">
        <title>The Genome Sequence of Phytophthora parasitica P1569.</title>
        <authorList>
            <consortium name="The Broad Institute Genomics Platform"/>
            <person name="Russ C."/>
            <person name="Tyler B."/>
            <person name="Panabieres F."/>
            <person name="Shan W."/>
            <person name="Tripathy S."/>
            <person name="Grunwald N."/>
            <person name="Machado M."/>
            <person name="Johnson C.S."/>
            <person name="Arredondo F."/>
            <person name="Hong C."/>
            <person name="Coffey M."/>
            <person name="Young S.K."/>
            <person name="Zeng Q."/>
            <person name="Gargeya S."/>
            <person name="Fitzgerald M."/>
            <person name="Abouelleil A."/>
            <person name="Alvarado L."/>
            <person name="Chapman S.B."/>
            <person name="Gainer-Dewar J."/>
            <person name="Goldberg J."/>
            <person name="Griggs A."/>
            <person name="Gujja S."/>
            <person name="Hansen M."/>
            <person name="Howarth C."/>
            <person name="Imamovic A."/>
            <person name="Ireland A."/>
            <person name="Larimer J."/>
            <person name="McCowan C."/>
            <person name="Murphy C."/>
            <person name="Pearson M."/>
            <person name="Poon T.W."/>
            <person name="Priest M."/>
            <person name="Roberts A."/>
            <person name="Saif S."/>
            <person name="Shea T."/>
            <person name="Sykes S."/>
            <person name="Wortman J."/>
            <person name="Nusbaum C."/>
            <person name="Birren B."/>
        </authorList>
    </citation>
    <scope>NUCLEOTIDE SEQUENCE [LARGE SCALE GENOMIC DNA]</scope>
    <source>
        <strain evidence="1 2">P1569</strain>
    </source>
</reference>
<evidence type="ECO:0000313" key="2">
    <source>
        <dbReference type="Proteomes" id="UP000018721"/>
    </source>
</evidence>
<sequence length="43" mass="4740">RLEKLFFVYTNHNGEDHVMFDSFPDAPGNEPSPAVSKSALCTA</sequence>